<dbReference type="InterPro" id="IPR016024">
    <property type="entry name" value="ARM-type_fold"/>
</dbReference>
<evidence type="ECO:0000256" key="6">
    <source>
        <dbReference type="ARBA" id="ARBA00075135"/>
    </source>
</evidence>
<comment type="similarity">
    <text evidence="1">Belongs to the eukaryotic initiation factor 4G family.</text>
</comment>
<dbReference type="PROSITE" id="PS51366">
    <property type="entry name" value="MI"/>
    <property type="match status" value="1"/>
</dbReference>
<keyword evidence="10" id="KW-1185">Reference proteome</keyword>
<feature type="region of interest" description="Disordered" evidence="7">
    <location>
        <begin position="748"/>
        <end position="767"/>
    </location>
</feature>
<feature type="compositionally biased region" description="Low complexity" evidence="7">
    <location>
        <begin position="522"/>
        <end position="533"/>
    </location>
</feature>
<name>A0AAV3PH07_LITER</name>
<feature type="compositionally biased region" description="Polar residues" evidence="7">
    <location>
        <begin position="753"/>
        <end position="765"/>
    </location>
</feature>
<evidence type="ECO:0000256" key="2">
    <source>
        <dbReference type="ARBA" id="ARBA00022540"/>
    </source>
</evidence>
<keyword evidence="2 9" id="KW-0396">Initiation factor</keyword>
<reference evidence="9 10" key="1">
    <citation type="submission" date="2024-01" db="EMBL/GenBank/DDBJ databases">
        <title>The complete chloroplast genome sequence of Lithospermum erythrorhizon: insights into the phylogenetic relationship among Boraginaceae species and the maternal lineages of purple gromwells.</title>
        <authorList>
            <person name="Okada T."/>
            <person name="Watanabe K."/>
        </authorList>
    </citation>
    <scope>NUCLEOTIDE SEQUENCE [LARGE SCALE GENOMIC DNA]</scope>
</reference>
<evidence type="ECO:0000313" key="10">
    <source>
        <dbReference type="Proteomes" id="UP001454036"/>
    </source>
</evidence>
<feature type="compositionally biased region" description="Polar residues" evidence="7">
    <location>
        <begin position="472"/>
        <end position="493"/>
    </location>
</feature>
<feature type="compositionally biased region" description="Polar residues" evidence="7">
    <location>
        <begin position="354"/>
        <end position="364"/>
    </location>
</feature>
<dbReference type="InterPro" id="IPR003890">
    <property type="entry name" value="MIF4G-like_typ-3"/>
</dbReference>
<dbReference type="Pfam" id="PF02854">
    <property type="entry name" value="MIF4G"/>
    <property type="match status" value="1"/>
</dbReference>
<dbReference type="InterPro" id="IPR003891">
    <property type="entry name" value="Initiation_fac_eIF4g_MI"/>
</dbReference>
<feature type="compositionally biased region" description="Polar residues" evidence="7">
    <location>
        <begin position="54"/>
        <end position="90"/>
    </location>
</feature>
<dbReference type="SUPFAM" id="SSF48371">
    <property type="entry name" value="ARM repeat"/>
    <property type="match status" value="2"/>
</dbReference>
<feature type="compositionally biased region" description="Basic and acidic residues" evidence="7">
    <location>
        <begin position="1319"/>
        <end position="1328"/>
    </location>
</feature>
<feature type="region of interest" description="Disordered" evidence="7">
    <location>
        <begin position="354"/>
        <end position="373"/>
    </location>
</feature>
<feature type="compositionally biased region" description="Basic and acidic residues" evidence="7">
    <location>
        <begin position="1399"/>
        <end position="1410"/>
    </location>
</feature>
<dbReference type="EMBL" id="BAABME010001505">
    <property type="protein sequence ID" value="GAA0149976.1"/>
    <property type="molecule type" value="Genomic_DNA"/>
</dbReference>
<dbReference type="GO" id="GO:0003729">
    <property type="term" value="F:mRNA binding"/>
    <property type="evidence" value="ECO:0007669"/>
    <property type="project" value="TreeGrafter"/>
</dbReference>
<dbReference type="FunFam" id="1.25.40.180:FF:000034">
    <property type="entry name" value="Eukaryotic translation initiation factor 4G"/>
    <property type="match status" value="1"/>
</dbReference>
<feature type="region of interest" description="Disordered" evidence="7">
    <location>
        <begin position="1"/>
        <end position="90"/>
    </location>
</feature>
<proteinExistence type="inferred from homology"/>
<evidence type="ECO:0000256" key="4">
    <source>
        <dbReference type="ARBA" id="ARBA00022917"/>
    </source>
</evidence>
<dbReference type="Pfam" id="PF02847">
    <property type="entry name" value="MA3"/>
    <property type="match status" value="1"/>
</dbReference>
<gene>
    <name evidence="9" type="ORF">LIER_09016</name>
</gene>
<feature type="compositionally biased region" description="Polar residues" evidence="7">
    <location>
        <begin position="1412"/>
        <end position="1432"/>
    </location>
</feature>
<feature type="region of interest" description="Disordered" evidence="7">
    <location>
        <begin position="507"/>
        <end position="573"/>
    </location>
</feature>
<evidence type="ECO:0000259" key="8">
    <source>
        <dbReference type="PROSITE" id="PS51366"/>
    </source>
</evidence>
<dbReference type="SMART" id="SM00543">
    <property type="entry name" value="MIF4G"/>
    <property type="match status" value="1"/>
</dbReference>
<feature type="region of interest" description="Disordered" evidence="7">
    <location>
        <begin position="123"/>
        <end position="162"/>
    </location>
</feature>
<dbReference type="PANTHER" id="PTHR23253">
    <property type="entry name" value="EUKARYOTIC TRANSLATION INITIATION FACTOR 4 GAMMA"/>
    <property type="match status" value="1"/>
</dbReference>
<feature type="compositionally biased region" description="Gly residues" evidence="7">
    <location>
        <begin position="31"/>
        <end position="49"/>
    </location>
</feature>
<dbReference type="GO" id="GO:0006417">
    <property type="term" value="P:regulation of translation"/>
    <property type="evidence" value="ECO:0007669"/>
    <property type="project" value="UniProtKB-KW"/>
</dbReference>
<feature type="compositionally biased region" description="Low complexity" evidence="7">
    <location>
        <begin position="387"/>
        <end position="397"/>
    </location>
</feature>
<evidence type="ECO:0000313" key="9">
    <source>
        <dbReference type="EMBL" id="GAA0149976.1"/>
    </source>
</evidence>
<comment type="caution">
    <text evidence="9">The sequence shown here is derived from an EMBL/GenBank/DDBJ whole genome shotgun (WGS) entry which is preliminary data.</text>
</comment>
<feature type="compositionally biased region" description="Low complexity" evidence="7">
    <location>
        <begin position="1278"/>
        <end position="1305"/>
    </location>
</feature>
<feature type="compositionally biased region" description="Basic and acidic residues" evidence="7">
    <location>
        <begin position="1234"/>
        <end position="1251"/>
    </location>
</feature>
<evidence type="ECO:0000256" key="3">
    <source>
        <dbReference type="ARBA" id="ARBA00022845"/>
    </source>
</evidence>
<keyword evidence="3" id="KW-0810">Translation regulation</keyword>
<dbReference type="GO" id="GO:0016281">
    <property type="term" value="C:eukaryotic translation initiation factor 4F complex"/>
    <property type="evidence" value="ECO:0007669"/>
    <property type="project" value="TreeGrafter"/>
</dbReference>
<feature type="compositionally biased region" description="Polar residues" evidence="7">
    <location>
        <begin position="398"/>
        <end position="420"/>
    </location>
</feature>
<dbReference type="FunFam" id="1.25.40.180:FF:000024">
    <property type="entry name" value="Eukaryotic translation initiation factor 4G"/>
    <property type="match status" value="1"/>
</dbReference>
<feature type="region of interest" description="Disordered" evidence="7">
    <location>
        <begin position="180"/>
        <end position="267"/>
    </location>
</feature>
<feature type="compositionally biased region" description="Basic and acidic residues" evidence="7">
    <location>
        <begin position="1433"/>
        <end position="1446"/>
    </location>
</feature>
<protein>
    <recommendedName>
        <fullName evidence="5">Eukaryotic translation initiation factor 4G</fullName>
    </recommendedName>
    <alternativeName>
        <fullName evidence="6">Protein synthesis initiation factor 4G</fullName>
    </alternativeName>
</protein>
<evidence type="ECO:0000256" key="7">
    <source>
        <dbReference type="SAM" id="MobiDB-lite"/>
    </source>
</evidence>
<dbReference type="PANTHER" id="PTHR23253:SF9">
    <property type="entry name" value="EUKARYOTIC TRANSLATION INITIATION FACTOR 4 GAMMA 2"/>
    <property type="match status" value="1"/>
</dbReference>
<feature type="compositionally biased region" description="Polar residues" evidence="7">
    <location>
        <begin position="248"/>
        <end position="257"/>
    </location>
</feature>
<dbReference type="Gene3D" id="1.25.40.180">
    <property type="match status" value="2"/>
</dbReference>
<feature type="compositionally biased region" description="Polar residues" evidence="7">
    <location>
        <begin position="1363"/>
        <end position="1376"/>
    </location>
</feature>
<dbReference type="Proteomes" id="UP001454036">
    <property type="component" value="Unassembled WGS sequence"/>
</dbReference>
<keyword evidence="4" id="KW-0648">Protein biosynthesis</keyword>
<dbReference type="SMART" id="SM00544">
    <property type="entry name" value="MA3"/>
    <property type="match status" value="1"/>
</dbReference>
<accession>A0AAV3PH07</accession>
<sequence>MSQSQSRGDRTESVQYRKTGRSGNNQPRGYSGSGSVGAGSKGAAGGGSGASAPPLNQSRSFKKYNNNVAQGGQTRGSGPSVNANLNDQNAAQIIQNGAHFQQHPSHGVSSISSTVAPIKQVDVPAPKPTNAVPKAPQPGVSMTSSETSTPMTPAKAPGGSSQSITLQFGTMSPNVVNGMHIPARTSSAPPNIDEQKRDQARHQASGGSRNLPTSSIAKQQFSKLDAGTERHSTAVESRSISKAKADEQVNSVPTSAQVPKPSVQPPPRMQVPVSFHQQQQVPLHYGGPSPQPPSQVSVPMHIPMPLPIGNSQPPMFVPHPMPPPGLIHQGHSFHYSPPMGPQMSPQLGNMGITMNPQFHQQQPGKFSGPRKVKITHPDTHEELRFDGSSGSFPGGSPQANSHPLPQRSYNKATVNFSGGSNKERDTTSTTSSPLDAKHSRPGVGSSFPPVSVPIINAAGESASRSKDIATSIPASSHTESVSGEDSVAGQNQEGVDKVVVDTNQQEKAVGHSETDDQVGGLSVTSSTSQPSQSECVEPKSTTSTIMTEVVKSNKETVPTATEGMLGKSSISNNAESRHVEPDISLEVQGIVMLQGSQTEGINNVVASIPISVKKLSSPCPSITEHAEVFTSDTAASKAEDIDHEHASSIRPAMSNLNSANILGSTEDNSRHDVDVGEIKSSVLISSASGVQDKVCLEADVVKDAAPKGGKKKMKDIIKRADAAGATSDLYMAYKVPDEKKENITSVESKEINSGESVNPIQNNSAQEDDIPNEKYQIKVEPDDWEDAADISTPKIEPSEHGNQVDGEFKNDADGEVLKIKKYSRDFLLKFSERSSDLPEGFEITSDIAQALISSNANVSRESYPSSGRAIDKMGGARRTYITVDEDKWNKVPGSFVSERDIGAAGNMMGYRPAPGGNLGVMRGAPRAQMHSQYPGPLLPGVMQPPGPHGALQRNNSESDRWQRATNFQKGLMPYPQMPQTPPPIIHRSENKYLVGKVTDEEQAKQRQLKGILNKLTPQNFEKLFDQVKEVNIDNDVTLTGVISQIFDKALMEPTFCEMYANFCSHLAAELPDLSVGNEKITFKRLLLNKCQEEFERGEREQEEANKAEEEGEVKQSEQEREEKRLQARRRMLGNIRLIGELYKKRMLTERIMHECIKKLLGGPGQIPDEEDLEALCKLMSTIGEMIDHPKAKEHMDVYFDMMTKLSTNMKLSSRVRFMLLDAIDLRKNKWQQRRKVEGPKKIDEVHRDAAQERQAQTSKLSRPPSFGNPIRRGQPVDFGPRGSSGFSSPGGSSGFSSPGSLIGGPRPLAHQRSFGGQDARFEDRHLTDNRIPSVPLPSRSDESITLGPQGGLGRGMSYRGHPSPQSIQLSNTPSSADTRRMGTALNGFSATPDRAAYGSREDSMPRHMPERFSSQSIYDQTNTQDPKLSYGNSDERIADRGLERAKPVSPRDAGPSSQVLPEERLRDMSLSAIREFYSAKDKNEVILCIKDLNARSYHPSMISLWVMDSFERKELERDLLARLLVDLARSRDQTISNDQLISGFESVLSTLEDAVNDAPKAAEYLGHLFAHAISENVISLAEVGKLIFEGGEEQGRLVEIGLAAEVLGTIFESIDTKKGPTVLGEIRTGANLPLKNFRPPGSSKPLRIDKFI</sequence>
<feature type="compositionally biased region" description="Polar residues" evidence="7">
    <location>
        <begin position="205"/>
        <end position="222"/>
    </location>
</feature>
<feature type="compositionally biased region" description="Low complexity" evidence="7">
    <location>
        <begin position="141"/>
        <end position="153"/>
    </location>
</feature>
<organism evidence="9 10">
    <name type="scientific">Lithospermum erythrorhizon</name>
    <name type="common">Purple gromwell</name>
    <name type="synonym">Lithospermum officinale var. erythrorhizon</name>
    <dbReference type="NCBI Taxonomy" id="34254"/>
    <lineage>
        <taxon>Eukaryota</taxon>
        <taxon>Viridiplantae</taxon>
        <taxon>Streptophyta</taxon>
        <taxon>Embryophyta</taxon>
        <taxon>Tracheophyta</taxon>
        <taxon>Spermatophyta</taxon>
        <taxon>Magnoliopsida</taxon>
        <taxon>eudicotyledons</taxon>
        <taxon>Gunneridae</taxon>
        <taxon>Pentapetalae</taxon>
        <taxon>asterids</taxon>
        <taxon>lamiids</taxon>
        <taxon>Boraginales</taxon>
        <taxon>Boraginaceae</taxon>
        <taxon>Boraginoideae</taxon>
        <taxon>Lithospermeae</taxon>
        <taxon>Lithospermum</taxon>
    </lineage>
</organism>
<evidence type="ECO:0000256" key="5">
    <source>
        <dbReference type="ARBA" id="ARBA00067320"/>
    </source>
</evidence>
<feature type="region of interest" description="Disordered" evidence="7">
    <location>
        <begin position="1230"/>
        <end position="1463"/>
    </location>
</feature>
<feature type="domain" description="MI" evidence="8">
    <location>
        <begin position="1464"/>
        <end position="1588"/>
    </location>
</feature>
<feature type="region of interest" description="Disordered" evidence="7">
    <location>
        <begin position="381"/>
        <end position="493"/>
    </location>
</feature>
<feature type="region of interest" description="Disordered" evidence="7">
    <location>
        <begin position="1096"/>
        <end position="1124"/>
    </location>
</feature>
<dbReference type="GO" id="GO:0003743">
    <property type="term" value="F:translation initiation factor activity"/>
    <property type="evidence" value="ECO:0007669"/>
    <property type="project" value="UniProtKB-KW"/>
</dbReference>
<evidence type="ECO:0000256" key="1">
    <source>
        <dbReference type="ARBA" id="ARBA00005775"/>
    </source>
</evidence>
<feature type="compositionally biased region" description="Polar residues" evidence="7">
    <location>
        <begin position="13"/>
        <end position="28"/>
    </location>
</feature>